<accession>A0ABS9ARW1</accession>
<dbReference type="Proteomes" id="UP001320272">
    <property type="component" value="Unassembled WGS sequence"/>
</dbReference>
<evidence type="ECO:0000259" key="1">
    <source>
        <dbReference type="Pfam" id="PF13649"/>
    </source>
</evidence>
<keyword evidence="2" id="KW-0489">Methyltransferase</keyword>
<name>A0ABS9ARW1_9GAMM</name>
<dbReference type="CDD" id="cd02440">
    <property type="entry name" value="AdoMet_MTases"/>
    <property type="match status" value="1"/>
</dbReference>
<dbReference type="SUPFAM" id="SSF53335">
    <property type="entry name" value="S-adenosyl-L-methionine-dependent methyltransferases"/>
    <property type="match status" value="1"/>
</dbReference>
<keyword evidence="2" id="KW-0808">Transferase</keyword>
<dbReference type="InterPro" id="IPR041698">
    <property type="entry name" value="Methyltransf_25"/>
</dbReference>
<dbReference type="Pfam" id="PF13649">
    <property type="entry name" value="Methyltransf_25"/>
    <property type="match status" value="1"/>
</dbReference>
<dbReference type="InterPro" id="IPR029063">
    <property type="entry name" value="SAM-dependent_MTases_sf"/>
</dbReference>
<feature type="domain" description="Methyltransferase" evidence="1">
    <location>
        <begin position="35"/>
        <end position="128"/>
    </location>
</feature>
<evidence type="ECO:0000313" key="2">
    <source>
        <dbReference type="EMBL" id="MCE8024529.1"/>
    </source>
</evidence>
<proteinExistence type="predicted"/>
<keyword evidence="3" id="KW-1185">Reference proteome</keyword>
<protein>
    <submittedName>
        <fullName evidence="2">Methyltransferase domain-containing protein</fullName>
    </submittedName>
</protein>
<reference evidence="2 3" key="1">
    <citation type="journal article" date="2021" name="Front. Microbiol.">
        <title>Aerobic Denitrification and Heterotrophic Sulfur Oxidation in the Genus Halomonas Revealed by Six Novel Species Characterizations and Genome-Based Analysis.</title>
        <authorList>
            <person name="Wang L."/>
            <person name="Shao Z."/>
        </authorList>
    </citation>
    <scope>NUCLEOTIDE SEQUENCE [LARGE SCALE GENOMIC DNA]</scope>
    <source>
        <strain evidence="2 3">MCCC 1A11058</strain>
    </source>
</reference>
<dbReference type="GO" id="GO:0032259">
    <property type="term" value="P:methylation"/>
    <property type="evidence" value="ECO:0007669"/>
    <property type="project" value="UniProtKB-KW"/>
</dbReference>
<dbReference type="EMBL" id="JABFTV010000004">
    <property type="protein sequence ID" value="MCE8024529.1"/>
    <property type="molecule type" value="Genomic_DNA"/>
</dbReference>
<comment type="caution">
    <text evidence="2">The sequence shown here is derived from an EMBL/GenBank/DDBJ whole genome shotgun (WGS) entry which is preliminary data.</text>
</comment>
<sequence>MWAAYYQSHEGRPVSPLLKRALTCVDEGVMYRQAVDLGCGAGHETCFLIETGWQVLAVDKEPQAIERVHRLIDQDYHSRLDVRAIAFEELAELPDATLIHAGLSLPFCHPKSFASLWTMILSSLTPGGVFVGQLFGDRDDWSSNPAMTFHSGAAVADLLDGLDIRFMRELDEDGKSLRGPKRWHRFDIIATKPA</sequence>
<gene>
    <name evidence="2" type="ORF">HOP59_10320</name>
</gene>
<dbReference type="Gene3D" id="3.40.50.150">
    <property type="entry name" value="Vaccinia Virus protein VP39"/>
    <property type="match status" value="1"/>
</dbReference>
<organism evidence="2 3">
    <name type="scientific">Billgrantia aerodenitrificans</name>
    <dbReference type="NCBI Taxonomy" id="2733483"/>
    <lineage>
        <taxon>Bacteria</taxon>
        <taxon>Pseudomonadati</taxon>
        <taxon>Pseudomonadota</taxon>
        <taxon>Gammaproteobacteria</taxon>
        <taxon>Oceanospirillales</taxon>
        <taxon>Halomonadaceae</taxon>
        <taxon>Billgrantia</taxon>
    </lineage>
</organism>
<dbReference type="GO" id="GO:0008168">
    <property type="term" value="F:methyltransferase activity"/>
    <property type="evidence" value="ECO:0007669"/>
    <property type="project" value="UniProtKB-KW"/>
</dbReference>
<evidence type="ECO:0000313" key="3">
    <source>
        <dbReference type="Proteomes" id="UP001320272"/>
    </source>
</evidence>